<dbReference type="PANTHER" id="PTHR30086">
    <property type="entry name" value="ARGININE EXPORTER PROTEIN ARGO"/>
    <property type="match status" value="1"/>
</dbReference>
<dbReference type="Proteomes" id="UP000509414">
    <property type="component" value="Chromosome"/>
</dbReference>
<keyword evidence="4 6" id="KW-1133">Transmembrane helix</keyword>
<keyword evidence="2" id="KW-1003">Cell membrane</keyword>
<dbReference type="AlphaFoldDB" id="A0A7H9CL86"/>
<feature type="transmembrane region" description="Helical" evidence="6">
    <location>
        <begin position="107"/>
        <end position="127"/>
    </location>
</feature>
<evidence type="ECO:0000256" key="3">
    <source>
        <dbReference type="ARBA" id="ARBA00022692"/>
    </source>
</evidence>
<feature type="transmembrane region" description="Helical" evidence="6">
    <location>
        <begin position="37"/>
        <end position="62"/>
    </location>
</feature>
<sequence length="209" mass="23036">MLNTYLNGVIFCFVLIAAIGVQNLYVIEQGLAKNRIFLVCLLSFLGDCVLFGFGVFGIGAIALKNQNFMLLLGSCGAIFLLLYGATSLKSAIQGTHFAKIKSAKPQSLKATTLKTLAISLLNPHAYIDTFIIVGGFCATLENTAKSYFYTGAITASFVWFFALGYSSKMLSRFFTNPKIWRVLDSLIACLMFYIAFLIIKFIMQNLGYL</sequence>
<evidence type="ECO:0000313" key="7">
    <source>
        <dbReference type="EMBL" id="QLI05968.1"/>
    </source>
</evidence>
<gene>
    <name evidence="7" type="ORF">CINF_1489</name>
</gene>
<accession>A0A7H9CL86</accession>
<organism evidence="7 8">
    <name type="scientific">Candidatus Campylobacter infans</name>
    <dbReference type="NCBI Taxonomy" id="2561898"/>
    <lineage>
        <taxon>Bacteria</taxon>
        <taxon>Pseudomonadati</taxon>
        <taxon>Campylobacterota</taxon>
        <taxon>Epsilonproteobacteria</taxon>
        <taxon>Campylobacterales</taxon>
        <taxon>Campylobacteraceae</taxon>
        <taxon>Campylobacter</taxon>
    </lineage>
</organism>
<evidence type="ECO:0000256" key="1">
    <source>
        <dbReference type="ARBA" id="ARBA00004651"/>
    </source>
</evidence>
<protein>
    <submittedName>
        <fullName evidence="7">Transporter, LysE family</fullName>
    </submittedName>
</protein>
<keyword evidence="3 6" id="KW-0812">Transmembrane</keyword>
<feature type="transmembrane region" description="Helical" evidence="6">
    <location>
        <begin position="179"/>
        <end position="203"/>
    </location>
</feature>
<dbReference type="RefSeq" id="WP_178696833.1">
    <property type="nucleotide sequence ID" value="NZ_CP049075.1"/>
</dbReference>
<dbReference type="Pfam" id="PF01810">
    <property type="entry name" value="LysE"/>
    <property type="match status" value="1"/>
</dbReference>
<evidence type="ECO:0000256" key="6">
    <source>
        <dbReference type="SAM" id="Phobius"/>
    </source>
</evidence>
<dbReference type="GO" id="GO:0005886">
    <property type="term" value="C:plasma membrane"/>
    <property type="evidence" value="ECO:0007669"/>
    <property type="project" value="UniProtKB-SubCell"/>
</dbReference>
<keyword evidence="8" id="KW-1185">Reference proteome</keyword>
<feature type="transmembrane region" description="Helical" evidence="6">
    <location>
        <begin position="68"/>
        <end position="86"/>
    </location>
</feature>
<feature type="transmembrane region" description="Helical" evidence="6">
    <location>
        <begin position="147"/>
        <end position="167"/>
    </location>
</feature>
<feature type="transmembrane region" description="Helical" evidence="6">
    <location>
        <begin position="6"/>
        <end position="25"/>
    </location>
</feature>
<dbReference type="GO" id="GO:0015171">
    <property type="term" value="F:amino acid transmembrane transporter activity"/>
    <property type="evidence" value="ECO:0007669"/>
    <property type="project" value="TreeGrafter"/>
</dbReference>
<evidence type="ECO:0000313" key="8">
    <source>
        <dbReference type="Proteomes" id="UP000509414"/>
    </source>
</evidence>
<reference evidence="7 8" key="1">
    <citation type="submission" date="2020-02" db="EMBL/GenBank/DDBJ databases">
        <title>Complete genome sequence of the novel Campylobacter species Candidatus Campylobacter infans.</title>
        <authorList>
            <person name="Duim B."/>
            <person name="Zomer A."/>
            <person name="van der Graaf L."/>
            <person name="Wagenaar J."/>
        </authorList>
    </citation>
    <scope>NUCLEOTIDE SEQUENCE [LARGE SCALE GENOMIC DNA]</scope>
    <source>
        <strain evidence="7 8">19S00001</strain>
    </source>
</reference>
<keyword evidence="5 6" id="KW-0472">Membrane</keyword>
<dbReference type="KEGG" id="cinf:CINF_1489"/>
<comment type="subcellular location">
    <subcellularLocation>
        <location evidence="1">Cell membrane</location>
        <topology evidence="1">Multi-pass membrane protein</topology>
    </subcellularLocation>
</comment>
<dbReference type="InterPro" id="IPR001123">
    <property type="entry name" value="LeuE-type"/>
</dbReference>
<name>A0A7H9CL86_9BACT</name>
<dbReference type="PANTHER" id="PTHR30086:SF20">
    <property type="entry name" value="ARGININE EXPORTER PROTEIN ARGO-RELATED"/>
    <property type="match status" value="1"/>
</dbReference>
<evidence type="ECO:0000256" key="4">
    <source>
        <dbReference type="ARBA" id="ARBA00022989"/>
    </source>
</evidence>
<evidence type="ECO:0000256" key="2">
    <source>
        <dbReference type="ARBA" id="ARBA00022475"/>
    </source>
</evidence>
<proteinExistence type="predicted"/>
<dbReference type="EMBL" id="CP049075">
    <property type="protein sequence ID" value="QLI05968.1"/>
    <property type="molecule type" value="Genomic_DNA"/>
</dbReference>
<evidence type="ECO:0000256" key="5">
    <source>
        <dbReference type="ARBA" id="ARBA00023136"/>
    </source>
</evidence>